<dbReference type="RefSeq" id="WP_157897798.1">
    <property type="nucleotide sequence ID" value="NZ_LT629971.1"/>
</dbReference>
<keyword evidence="2" id="KW-0472">Membrane</keyword>
<evidence type="ECO:0000313" key="4">
    <source>
        <dbReference type="Proteomes" id="UP000182915"/>
    </source>
</evidence>
<proteinExistence type="predicted"/>
<feature type="compositionally biased region" description="Polar residues" evidence="1">
    <location>
        <begin position="201"/>
        <end position="210"/>
    </location>
</feature>
<feature type="region of interest" description="Disordered" evidence="1">
    <location>
        <begin position="153"/>
        <end position="242"/>
    </location>
</feature>
<feature type="transmembrane region" description="Helical" evidence="2">
    <location>
        <begin position="102"/>
        <end position="121"/>
    </location>
</feature>
<feature type="transmembrane region" description="Helical" evidence="2">
    <location>
        <begin position="21"/>
        <end position="41"/>
    </location>
</feature>
<dbReference type="Pfam" id="PF17270">
    <property type="entry name" value="DUF5336"/>
    <property type="match status" value="1"/>
</dbReference>
<reference evidence="4" key="1">
    <citation type="submission" date="2016-10" db="EMBL/GenBank/DDBJ databases">
        <authorList>
            <person name="Varghese N."/>
            <person name="Submissions S."/>
        </authorList>
    </citation>
    <scope>NUCLEOTIDE SEQUENCE [LARGE SCALE GENOMIC DNA]</scope>
    <source>
        <strain evidence="4">DSM 45405</strain>
    </source>
</reference>
<keyword evidence="4" id="KW-1185">Reference proteome</keyword>
<feature type="transmembrane region" description="Helical" evidence="2">
    <location>
        <begin position="74"/>
        <end position="96"/>
    </location>
</feature>
<dbReference type="Proteomes" id="UP000182915">
    <property type="component" value="Chromosome I"/>
</dbReference>
<accession>A0A1H6L2S5</accession>
<organism evidence="3 4">
    <name type="scientific">Mycolicibacterium rutilum</name>
    <name type="common">Mycobacterium rutilum</name>
    <dbReference type="NCBI Taxonomy" id="370526"/>
    <lineage>
        <taxon>Bacteria</taxon>
        <taxon>Bacillati</taxon>
        <taxon>Actinomycetota</taxon>
        <taxon>Actinomycetes</taxon>
        <taxon>Mycobacteriales</taxon>
        <taxon>Mycobacteriaceae</taxon>
        <taxon>Mycolicibacterium</taxon>
    </lineage>
</organism>
<evidence type="ECO:0000256" key="2">
    <source>
        <dbReference type="SAM" id="Phobius"/>
    </source>
</evidence>
<keyword evidence="2" id="KW-1133">Transmembrane helix</keyword>
<gene>
    <name evidence="3" type="ORF">SAMN04489835_4572</name>
</gene>
<feature type="transmembrane region" description="Helical" evidence="2">
    <location>
        <begin position="47"/>
        <end position="67"/>
    </location>
</feature>
<dbReference type="OrthoDB" id="4629446at2"/>
<dbReference type="STRING" id="370526.SAMN04489835_4572"/>
<evidence type="ECO:0000313" key="3">
    <source>
        <dbReference type="EMBL" id="SEH82439.1"/>
    </source>
</evidence>
<keyword evidence="2" id="KW-0812">Transmembrane</keyword>
<sequence>MVYSPDNYPRSAQQGSETGRVRTLLVAVAALGALTYGVGYADPGEAALWSVRFAAAAGLVAGLGLLTKVDRVPLVAAVLAVLAFLEALWTVVGGAAPGWAPPVIAALTALQGIAAAAALLAEGKSGQAAPAGYEAYVDYYNQAVRNYYDQHAQATAEQTPRGGYGQARGAAQASAHDQRAQRPSQYADYTELGYAAPPTAPAQTGSSTAEHTAGLPNVGQAPGSAERYRYPHGESAPPSPPA</sequence>
<dbReference type="AlphaFoldDB" id="A0A1H6L2S5"/>
<dbReference type="InterPro" id="IPR035166">
    <property type="entry name" value="DUF5336"/>
</dbReference>
<protein>
    <submittedName>
        <fullName evidence="3">Uncharacterized protein</fullName>
    </submittedName>
</protein>
<name>A0A1H6L2S5_MYCRU</name>
<evidence type="ECO:0000256" key="1">
    <source>
        <dbReference type="SAM" id="MobiDB-lite"/>
    </source>
</evidence>
<dbReference type="EMBL" id="LT629971">
    <property type="protein sequence ID" value="SEH82439.1"/>
    <property type="molecule type" value="Genomic_DNA"/>
</dbReference>